<dbReference type="PANTHER" id="PTHR12117:SF0">
    <property type="entry name" value="PROLYL 3-HYDROXYLASE OGFOD1"/>
    <property type="match status" value="1"/>
</dbReference>
<keyword evidence="3" id="KW-0560">Oxidoreductase</keyword>
<evidence type="ECO:0000313" key="6">
    <source>
        <dbReference type="Proteomes" id="UP001169063"/>
    </source>
</evidence>
<accession>A0ABT8SHB2</accession>
<keyword evidence="2" id="KW-0223">Dioxygenase</keyword>
<comment type="caution">
    <text evidence="5">The sequence shown here is derived from an EMBL/GenBank/DDBJ whole genome shotgun (WGS) entry which is preliminary data.</text>
</comment>
<dbReference type="PANTHER" id="PTHR12117">
    <property type="entry name" value="HISTONE ACETYLTRANSFERASE COMPLEX"/>
    <property type="match status" value="1"/>
</dbReference>
<evidence type="ECO:0000313" key="5">
    <source>
        <dbReference type="EMBL" id="MDO1557923.1"/>
    </source>
</evidence>
<sequence length="244" mass="27502">MRLSLNPALDPDAFAEGYARDRAVQVAGIFPEDQAEALHDLLARRTPWKLAWGDEAAGKAMVTSREDLEAMGPEGRRRLMETIYAQAARNIGYVYNVYPMITAYMSGWDPGHPLHAVTEFLQTDEFRDFGRRIIRASRITKTDAQATFYAPGHFLTRHIDDGRIKERRAAYTLSFCKGWEPDWGGLLAFQDADMNIERAYTPQWNTLTLFDGLRMHSVTAVAPFAPTGRYSITGWLRDDPPAGG</sequence>
<keyword evidence="6" id="KW-1185">Reference proteome</keyword>
<dbReference type="EMBL" id="JAUKTR010000001">
    <property type="protein sequence ID" value="MDO1557923.1"/>
    <property type="molecule type" value="Genomic_DNA"/>
</dbReference>
<gene>
    <name evidence="5" type="ORF">Q0812_00595</name>
</gene>
<evidence type="ECO:0000256" key="2">
    <source>
        <dbReference type="ARBA" id="ARBA00022964"/>
    </source>
</evidence>
<proteinExistence type="predicted"/>
<reference evidence="5" key="1">
    <citation type="submission" date="2023-07" db="EMBL/GenBank/DDBJ databases">
        <title>Brevundimonas soil sp. nov., isolated from the soil of chemical plant.</title>
        <authorList>
            <person name="Wu N."/>
        </authorList>
    </citation>
    <scope>NUCLEOTIDE SEQUENCE</scope>
    <source>
        <strain evidence="5">XZ-24</strain>
    </source>
</reference>
<evidence type="ECO:0000256" key="1">
    <source>
        <dbReference type="ARBA" id="ARBA00001961"/>
    </source>
</evidence>
<evidence type="ECO:0000259" key="4">
    <source>
        <dbReference type="SMART" id="SM00702"/>
    </source>
</evidence>
<dbReference type="SMART" id="SM00702">
    <property type="entry name" value="P4Hc"/>
    <property type="match status" value="1"/>
</dbReference>
<name>A0ABT8SHB2_9CAUL</name>
<dbReference type="InterPro" id="IPR051842">
    <property type="entry name" value="uS12_prolyl_hydroxylase"/>
</dbReference>
<dbReference type="Proteomes" id="UP001169063">
    <property type="component" value="Unassembled WGS sequence"/>
</dbReference>
<comment type="cofactor">
    <cofactor evidence="1">
        <name>L-ascorbate</name>
        <dbReference type="ChEBI" id="CHEBI:38290"/>
    </cofactor>
</comment>
<dbReference type="RefSeq" id="WP_302108350.1">
    <property type="nucleotide sequence ID" value="NZ_JAUKTR010000001.1"/>
</dbReference>
<feature type="domain" description="Prolyl 4-hydroxylase alpha subunit" evidence="4">
    <location>
        <begin position="21"/>
        <end position="237"/>
    </location>
</feature>
<organism evidence="5 6">
    <name type="scientific">Peiella sedimenti</name>
    <dbReference type="NCBI Taxonomy" id="3061083"/>
    <lineage>
        <taxon>Bacteria</taxon>
        <taxon>Pseudomonadati</taxon>
        <taxon>Pseudomonadota</taxon>
        <taxon>Alphaproteobacteria</taxon>
        <taxon>Caulobacterales</taxon>
        <taxon>Caulobacteraceae</taxon>
        <taxon>Peiella</taxon>
    </lineage>
</organism>
<evidence type="ECO:0000256" key="3">
    <source>
        <dbReference type="ARBA" id="ARBA00023002"/>
    </source>
</evidence>
<dbReference type="Pfam" id="PF13661">
    <property type="entry name" value="2OG-FeII_Oxy_4"/>
    <property type="match status" value="1"/>
</dbReference>
<dbReference type="InterPro" id="IPR006620">
    <property type="entry name" value="Pro_4_hyd_alph"/>
</dbReference>
<dbReference type="Gene3D" id="2.60.120.620">
    <property type="entry name" value="q2cbj1_9rhob like domain"/>
    <property type="match status" value="1"/>
</dbReference>
<dbReference type="InterPro" id="IPR039558">
    <property type="entry name" value="TPA1/OFD1_N"/>
</dbReference>
<protein>
    <submittedName>
        <fullName evidence="5">2OG-Fe(II) oxygenase family protein</fullName>
    </submittedName>
</protein>